<feature type="region of interest" description="Disordered" evidence="2">
    <location>
        <begin position="1"/>
        <end position="27"/>
    </location>
</feature>
<dbReference type="SUPFAM" id="SSF75304">
    <property type="entry name" value="Amidase signature (AS) enzymes"/>
    <property type="match status" value="1"/>
</dbReference>
<name>A0ABQ0X2P8_9MICC</name>
<dbReference type="EMBL" id="BJZR01000021">
    <property type="protein sequence ID" value="GEO91763.1"/>
    <property type="molecule type" value="Genomic_DNA"/>
</dbReference>
<dbReference type="Gene3D" id="3.90.1300.10">
    <property type="entry name" value="Amidase signature (AS) domain"/>
    <property type="match status" value="1"/>
</dbReference>
<sequence length="226" mass="24355">MSSLSSRSRRPSQPGSSPPWSWSPPCGRTSRYGVASLSWSLDHAGPITRSVRDAAVVLTALAGHDPRDPRDPASVDRPDEESTTGLAVAVQGLRVGVPDNYVTDDVDPQGAAAVAGAVEVYREAGARIVPVTAPLADRYKAAEWAIMLSEASAHHRETMRSHYELYTDDVRAFLEVGETILAADHIDAHRHRRQIKAAWQRVLSEVDVVLAPTTPMPAVPADGLIV</sequence>
<comment type="caution">
    <text evidence="4">The sequence shown here is derived from an EMBL/GenBank/DDBJ whole genome shotgun (WGS) entry which is preliminary data.</text>
</comment>
<proteinExistence type="inferred from homology"/>
<evidence type="ECO:0000256" key="1">
    <source>
        <dbReference type="ARBA" id="ARBA00009199"/>
    </source>
</evidence>
<dbReference type="PANTHER" id="PTHR11895:SF7">
    <property type="entry name" value="GLUTAMYL-TRNA(GLN) AMIDOTRANSFERASE SUBUNIT A, MITOCHONDRIAL"/>
    <property type="match status" value="1"/>
</dbReference>
<dbReference type="Proteomes" id="UP000321155">
    <property type="component" value="Unassembled WGS sequence"/>
</dbReference>
<evidence type="ECO:0000313" key="4">
    <source>
        <dbReference type="EMBL" id="GEO91763.1"/>
    </source>
</evidence>
<dbReference type="InterPro" id="IPR036928">
    <property type="entry name" value="AS_sf"/>
</dbReference>
<evidence type="ECO:0000313" key="5">
    <source>
        <dbReference type="Proteomes" id="UP000321155"/>
    </source>
</evidence>
<organism evidence="4 5">
    <name type="scientific">Kocuria flava</name>
    <dbReference type="NCBI Taxonomy" id="446860"/>
    <lineage>
        <taxon>Bacteria</taxon>
        <taxon>Bacillati</taxon>
        <taxon>Actinomycetota</taxon>
        <taxon>Actinomycetes</taxon>
        <taxon>Micrococcales</taxon>
        <taxon>Micrococcaceae</taxon>
        <taxon>Kocuria</taxon>
    </lineage>
</organism>
<feature type="region of interest" description="Disordered" evidence="2">
    <location>
        <begin position="62"/>
        <end position="84"/>
    </location>
</feature>
<dbReference type="PANTHER" id="PTHR11895">
    <property type="entry name" value="TRANSAMIDASE"/>
    <property type="match status" value="1"/>
</dbReference>
<keyword evidence="5" id="KW-1185">Reference proteome</keyword>
<comment type="similarity">
    <text evidence="1">Belongs to the amidase family.</text>
</comment>
<accession>A0ABQ0X2P8</accession>
<dbReference type="InterPro" id="IPR023631">
    <property type="entry name" value="Amidase_dom"/>
</dbReference>
<feature type="compositionally biased region" description="Low complexity" evidence="2">
    <location>
        <begin position="1"/>
        <end position="25"/>
    </location>
</feature>
<feature type="compositionally biased region" description="Basic and acidic residues" evidence="2">
    <location>
        <begin position="64"/>
        <end position="77"/>
    </location>
</feature>
<dbReference type="Pfam" id="PF01425">
    <property type="entry name" value="Amidase"/>
    <property type="match status" value="1"/>
</dbReference>
<evidence type="ECO:0000259" key="3">
    <source>
        <dbReference type="Pfam" id="PF01425"/>
    </source>
</evidence>
<reference evidence="4 5" key="1">
    <citation type="submission" date="2019-07" db="EMBL/GenBank/DDBJ databases">
        <title>Whole genome shotgun sequence of Kocuria flava NBRC 107626.</title>
        <authorList>
            <person name="Hosoyama A."/>
            <person name="Uohara A."/>
            <person name="Ohji S."/>
            <person name="Ichikawa N."/>
        </authorList>
    </citation>
    <scope>NUCLEOTIDE SEQUENCE [LARGE SCALE GENOMIC DNA]</scope>
    <source>
        <strain evidence="4 5">NBRC 107626</strain>
    </source>
</reference>
<feature type="domain" description="Amidase" evidence="3">
    <location>
        <begin position="24"/>
        <end position="220"/>
    </location>
</feature>
<protein>
    <recommendedName>
        <fullName evidence="3">Amidase domain-containing protein</fullName>
    </recommendedName>
</protein>
<gene>
    <name evidence="4" type="ORF">KFL01_10690</name>
</gene>
<dbReference type="InterPro" id="IPR000120">
    <property type="entry name" value="Amidase"/>
</dbReference>
<evidence type="ECO:0000256" key="2">
    <source>
        <dbReference type="SAM" id="MobiDB-lite"/>
    </source>
</evidence>